<dbReference type="OrthoDB" id="7206880at2"/>
<reference evidence="1 4" key="2">
    <citation type="submission" date="2018-01" db="EMBL/GenBank/DDBJ databases">
        <title>Complete genome sequence of Caulobacter flavus RHGG3.</title>
        <authorList>
            <person name="Yang E."/>
        </authorList>
    </citation>
    <scope>NUCLEOTIDE SEQUENCE [LARGE SCALE GENOMIC DNA]</scope>
    <source>
        <strain evidence="1 4">RHGG3</strain>
    </source>
</reference>
<evidence type="ECO:0000313" key="3">
    <source>
        <dbReference type="Proteomes" id="UP000234483"/>
    </source>
</evidence>
<accession>A0A2N5CV16</accession>
<keyword evidence="4" id="KW-1185">Reference proteome</keyword>
<protein>
    <recommendedName>
        <fullName evidence="5">Acyl-CoA dehydrogenase</fullName>
    </recommendedName>
</protein>
<reference evidence="2 3" key="1">
    <citation type="submission" date="2017-12" db="EMBL/GenBank/DDBJ databases">
        <title>The genome sequence of Caulobacter flavus CGMCC1 15093.</title>
        <authorList>
            <person name="Gao J."/>
            <person name="Mao X."/>
            <person name="Sun J."/>
        </authorList>
    </citation>
    <scope>NUCLEOTIDE SEQUENCE [LARGE SCALE GENOMIC DNA]</scope>
    <source>
        <strain evidence="2 3">CGMCC1 15093</strain>
    </source>
</reference>
<name>A0A2N5CV16_9CAUL</name>
<evidence type="ECO:0008006" key="5">
    <source>
        <dbReference type="Google" id="ProtNLM"/>
    </source>
</evidence>
<gene>
    <name evidence="1" type="ORF">C1707_03665</name>
    <name evidence="2" type="ORF">CFHF_09380</name>
</gene>
<evidence type="ECO:0000313" key="4">
    <source>
        <dbReference type="Proteomes" id="UP000281192"/>
    </source>
</evidence>
<dbReference type="EMBL" id="CP026100">
    <property type="protein sequence ID" value="AYV45411.1"/>
    <property type="molecule type" value="Genomic_DNA"/>
</dbReference>
<dbReference type="AlphaFoldDB" id="A0A2N5CV16"/>
<proteinExistence type="predicted"/>
<organism evidence="2 3">
    <name type="scientific">Caulobacter flavus</name>
    <dbReference type="NCBI Taxonomy" id="1679497"/>
    <lineage>
        <taxon>Bacteria</taxon>
        <taxon>Pseudomonadati</taxon>
        <taxon>Pseudomonadota</taxon>
        <taxon>Alphaproteobacteria</taxon>
        <taxon>Caulobacterales</taxon>
        <taxon>Caulobacteraceae</taxon>
        <taxon>Caulobacter</taxon>
    </lineage>
</organism>
<dbReference type="Proteomes" id="UP000234483">
    <property type="component" value="Unassembled WGS sequence"/>
</dbReference>
<dbReference type="Proteomes" id="UP000281192">
    <property type="component" value="Chromosome"/>
</dbReference>
<dbReference type="EMBL" id="PJRQ01000017">
    <property type="protein sequence ID" value="PLR17643.1"/>
    <property type="molecule type" value="Genomic_DNA"/>
</dbReference>
<dbReference type="KEGG" id="cfh:C1707_03665"/>
<evidence type="ECO:0000313" key="1">
    <source>
        <dbReference type="EMBL" id="AYV45411.1"/>
    </source>
</evidence>
<evidence type="ECO:0000313" key="2">
    <source>
        <dbReference type="EMBL" id="PLR17643.1"/>
    </source>
</evidence>
<sequence>MVALNTPLSVRLSEEDALFLAGLELEGAITASDKVRGLIRQARRRAETPAGWDAALAAAHDIAAPALKALRAAELASDRHSTVALALTTAVEEMLAVLLAAPAELAGADPQALARHEARLVDCAARLTEQMLRWGVTPSAPAYDPTIVSRRVAALGELTRLITAAADRPSAA</sequence>